<organism evidence="1 2">
    <name type="scientific">Agromyces larvae</name>
    <dbReference type="NCBI Taxonomy" id="2929802"/>
    <lineage>
        <taxon>Bacteria</taxon>
        <taxon>Bacillati</taxon>
        <taxon>Actinomycetota</taxon>
        <taxon>Actinomycetes</taxon>
        <taxon>Micrococcales</taxon>
        <taxon>Microbacteriaceae</taxon>
        <taxon>Agromyces</taxon>
    </lineage>
</organism>
<keyword evidence="2" id="KW-1185">Reference proteome</keyword>
<sequence length="212" mass="21425">MMMSKGAAFRVATGVVGGLLLVGVGGAAFADYPDPESGSSVEVNVDIAAVENGALSLTVDAGATSLSETDSTAEHRQFTGTLPNVTVTDTRSNVPAGVYWYVTGQAGDFVGANGQPGITADHLGWTPAMVGAANGDDVIEGPQVDTSLDPVGPNNVGIGGEELLQLNLTDSQSAAVVGQWTANAELVLKTPVDVAPGSYSSTLTLSLFEDAL</sequence>
<protein>
    <recommendedName>
        <fullName evidence="3">WxL domain-containing protein</fullName>
    </recommendedName>
</protein>
<proteinExistence type="predicted"/>
<name>A0ABY4BXQ8_9MICO</name>
<gene>
    <name evidence="1" type="ORF">MTO99_17960</name>
</gene>
<evidence type="ECO:0000313" key="1">
    <source>
        <dbReference type="EMBL" id="UOE44016.1"/>
    </source>
</evidence>
<dbReference type="Proteomes" id="UP000832097">
    <property type="component" value="Chromosome"/>
</dbReference>
<dbReference type="RefSeq" id="WP_243555542.1">
    <property type="nucleotide sequence ID" value="NZ_CP094528.1"/>
</dbReference>
<evidence type="ECO:0000313" key="2">
    <source>
        <dbReference type="Proteomes" id="UP000832097"/>
    </source>
</evidence>
<evidence type="ECO:0008006" key="3">
    <source>
        <dbReference type="Google" id="ProtNLM"/>
    </source>
</evidence>
<reference evidence="1 2" key="1">
    <citation type="submission" date="2022-03" db="EMBL/GenBank/DDBJ databases">
        <title>Mucilaginibacter sp. isolated from the gut of Protaetia brevitarsis seulensis larvae.</title>
        <authorList>
            <person name="Won M."/>
            <person name="Kim S.-J."/>
            <person name="Kwon S.-W."/>
        </authorList>
    </citation>
    <scope>NUCLEOTIDE SEQUENCE [LARGE SCALE GENOMIC DNA]</scope>
    <source>
        <strain evidence="1 2">CFWR-12</strain>
    </source>
</reference>
<accession>A0ABY4BXQ8</accession>
<dbReference type="EMBL" id="CP094528">
    <property type="protein sequence ID" value="UOE44016.1"/>
    <property type="molecule type" value="Genomic_DNA"/>
</dbReference>